<dbReference type="AlphaFoldDB" id="A0A4C1TDN5"/>
<dbReference type="OrthoDB" id="7484138at2759"/>
<protein>
    <submittedName>
        <fullName evidence="2">Uncharacterized protein</fullName>
    </submittedName>
</protein>
<organism evidence="2 3">
    <name type="scientific">Eumeta variegata</name>
    <name type="common">Bagworm moth</name>
    <name type="synonym">Eumeta japonica</name>
    <dbReference type="NCBI Taxonomy" id="151549"/>
    <lineage>
        <taxon>Eukaryota</taxon>
        <taxon>Metazoa</taxon>
        <taxon>Ecdysozoa</taxon>
        <taxon>Arthropoda</taxon>
        <taxon>Hexapoda</taxon>
        <taxon>Insecta</taxon>
        <taxon>Pterygota</taxon>
        <taxon>Neoptera</taxon>
        <taxon>Endopterygota</taxon>
        <taxon>Lepidoptera</taxon>
        <taxon>Glossata</taxon>
        <taxon>Ditrysia</taxon>
        <taxon>Tineoidea</taxon>
        <taxon>Psychidae</taxon>
        <taxon>Oiketicinae</taxon>
        <taxon>Eumeta</taxon>
    </lineage>
</organism>
<feature type="compositionally biased region" description="Polar residues" evidence="1">
    <location>
        <begin position="13"/>
        <end position="25"/>
    </location>
</feature>
<gene>
    <name evidence="2" type="ORF">EVAR_92920_1</name>
</gene>
<evidence type="ECO:0000313" key="3">
    <source>
        <dbReference type="Proteomes" id="UP000299102"/>
    </source>
</evidence>
<keyword evidence="3" id="KW-1185">Reference proteome</keyword>
<feature type="compositionally biased region" description="Basic residues" evidence="1">
    <location>
        <begin position="52"/>
        <end position="62"/>
    </location>
</feature>
<evidence type="ECO:0000256" key="1">
    <source>
        <dbReference type="SAM" id="MobiDB-lite"/>
    </source>
</evidence>
<feature type="region of interest" description="Disordered" evidence="1">
    <location>
        <begin position="1"/>
        <end position="31"/>
    </location>
</feature>
<accession>A0A4C1TDN5</accession>
<evidence type="ECO:0000313" key="2">
    <source>
        <dbReference type="EMBL" id="GBP11411.1"/>
    </source>
</evidence>
<sequence length="141" mass="16282">MIENTRPLADINDVTSNTNHTSSALHKSKAKVDRRVEEISKLFVKWMERARPSWHRAQRHRSQSLTPSRSTGYHENSGGQQGPAERQSSSCRTLAAPNWLCFYHSPFRDKARKCIQPRNWTRKAVFTFASLSTNACYNYKI</sequence>
<dbReference type="EMBL" id="BGZK01000046">
    <property type="protein sequence ID" value="GBP11411.1"/>
    <property type="molecule type" value="Genomic_DNA"/>
</dbReference>
<dbReference type="Proteomes" id="UP000299102">
    <property type="component" value="Unassembled WGS sequence"/>
</dbReference>
<feature type="region of interest" description="Disordered" evidence="1">
    <location>
        <begin position="52"/>
        <end position="89"/>
    </location>
</feature>
<name>A0A4C1TDN5_EUMVA</name>
<comment type="caution">
    <text evidence="2">The sequence shown here is derived from an EMBL/GenBank/DDBJ whole genome shotgun (WGS) entry which is preliminary data.</text>
</comment>
<proteinExistence type="predicted"/>
<reference evidence="2 3" key="1">
    <citation type="journal article" date="2019" name="Commun. Biol.">
        <title>The bagworm genome reveals a unique fibroin gene that provides high tensile strength.</title>
        <authorList>
            <person name="Kono N."/>
            <person name="Nakamura H."/>
            <person name="Ohtoshi R."/>
            <person name="Tomita M."/>
            <person name="Numata K."/>
            <person name="Arakawa K."/>
        </authorList>
    </citation>
    <scope>NUCLEOTIDE SEQUENCE [LARGE SCALE GENOMIC DNA]</scope>
</reference>
<feature type="compositionally biased region" description="Polar residues" evidence="1">
    <location>
        <begin position="63"/>
        <end position="78"/>
    </location>
</feature>